<keyword evidence="3" id="KW-1185">Reference proteome</keyword>
<reference evidence="2 3" key="1">
    <citation type="submission" date="2020-07" db="EMBL/GenBank/DDBJ databases">
        <title>Sequencing the genomes of 1000 actinobacteria strains.</title>
        <authorList>
            <person name="Klenk H.-P."/>
        </authorList>
    </citation>
    <scope>NUCLEOTIDE SEQUENCE [LARGE SCALE GENOMIC DNA]</scope>
    <source>
        <strain evidence="2 3">DSM 22083</strain>
    </source>
</reference>
<feature type="region of interest" description="Disordered" evidence="1">
    <location>
        <begin position="1"/>
        <end position="41"/>
    </location>
</feature>
<dbReference type="Proteomes" id="UP000569914">
    <property type="component" value="Unassembled WGS sequence"/>
</dbReference>
<comment type="caution">
    <text evidence="2">The sequence shown here is derived from an EMBL/GenBank/DDBJ whole genome shotgun (WGS) entry which is preliminary data.</text>
</comment>
<organism evidence="2 3">
    <name type="scientific">Microlunatus parietis</name>
    <dbReference type="NCBI Taxonomy" id="682979"/>
    <lineage>
        <taxon>Bacteria</taxon>
        <taxon>Bacillati</taxon>
        <taxon>Actinomycetota</taxon>
        <taxon>Actinomycetes</taxon>
        <taxon>Propionibacteriales</taxon>
        <taxon>Propionibacteriaceae</taxon>
        <taxon>Microlunatus</taxon>
    </lineage>
</organism>
<dbReference type="AlphaFoldDB" id="A0A7Y9IAE5"/>
<gene>
    <name evidence="2" type="ORF">BKA15_004592</name>
</gene>
<evidence type="ECO:0000313" key="3">
    <source>
        <dbReference type="Proteomes" id="UP000569914"/>
    </source>
</evidence>
<accession>A0A7Y9IAE5</accession>
<sequence>MTHPVPGGRRAETITADPVPSGSQDHPDAPRPAPAIRGAAT</sequence>
<protein>
    <submittedName>
        <fullName evidence="2">Uncharacterized protein</fullName>
    </submittedName>
</protein>
<evidence type="ECO:0000313" key="2">
    <source>
        <dbReference type="EMBL" id="NYE73263.1"/>
    </source>
</evidence>
<evidence type="ECO:0000256" key="1">
    <source>
        <dbReference type="SAM" id="MobiDB-lite"/>
    </source>
</evidence>
<dbReference type="EMBL" id="JACCBU010000001">
    <property type="protein sequence ID" value="NYE73263.1"/>
    <property type="molecule type" value="Genomic_DNA"/>
</dbReference>
<dbReference type="RefSeq" id="WP_281385303.1">
    <property type="nucleotide sequence ID" value="NZ_JACCBU010000001.1"/>
</dbReference>
<name>A0A7Y9IAE5_9ACTN</name>
<proteinExistence type="predicted"/>